<keyword evidence="1" id="KW-0245">EGF-like domain</keyword>
<organism evidence="5">
    <name type="scientific">Attheya septentrionalis</name>
    <dbReference type="NCBI Taxonomy" id="420275"/>
    <lineage>
        <taxon>Eukaryota</taxon>
        <taxon>Sar</taxon>
        <taxon>Stramenopiles</taxon>
        <taxon>Ochrophyta</taxon>
        <taxon>Bacillariophyta</taxon>
        <taxon>Coscinodiscophyceae</taxon>
        <taxon>Chaetocerotophycidae</taxon>
        <taxon>Chaetocerotales</taxon>
        <taxon>Attheyaceae</taxon>
        <taxon>Attheya</taxon>
    </lineage>
</organism>
<accession>A0A7S2XLA1</accession>
<feature type="domain" description="EGF-like" evidence="4">
    <location>
        <begin position="53"/>
        <end position="100"/>
    </location>
</feature>
<dbReference type="SUPFAM" id="SSF57196">
    <property type="entry name" value="EGF/Laminin"/>
    <property type="match status" value="1"/>
</dbReference>
<dbReference type="EMBL" id="HBHQ01008739">
    <property type="protein sequence ID" value="CAD9814048.1"/>
    <property type="molecule type" value="Transcribed_RNA"/>
</dbReference>
<feature type="transmembrane region" description="Helical" evidence="3">
    <location>
        <begin position="134"/>
        <end position="152"/>
    </location>
</feature>
<protein>
    <recommendedName>
        <fullName evidence="4">EGF-like domain-containing protein</fullName>
    </recommendedName>
</protein>
<proteinExistence type="predicted"/>
<reference evidence="5" key="1">
    <citation type="submission" date="2021-01" db="EMBL/GenBank/DDBJ databases">
        <authorList>
            <person name="Corre E."/>
            <person name="Pelletier E."/>
            <person name="Niang G."/>
            <person name="Scheremetjew M."/>
            <person name="Finn R."/>
            <person name="Kale V."/>
            <person name="Holt S."/>
            <person name="Cochrane G."/>
            <person name="Meng A."/>
            <person name="Brown T."/>
            <person name="Cohen L."/>
        </authorList>
    </citation>
    <scope>NUCLEOTIDE SEQUENCE</scope>
    <source>
        <strain evidence="5">CCMP2084</strain>
    </source>
</reference>
<feature type="compositionally biased region" description="Basic and acidic residues" evidence="2">
    <location>
        <begin position="168"/>
        <end position="187"/>
    </location>
</feature>
<evidence type="ECO:0000256" key="2">
    <source>
        <dbReference type="SAM" id="MobiDB-lite"/>
    </source>
</evidence>
<feature type="compositionally biased region" description="Acidic residues" evidence="2">
    <location>
        <begin position="210"/>
        <end position="223"/>
    </location>
</feature>
<dbReference type="PROSITE" id="PS00022">
    <property type="entry name" value="EGF_1"/>
    <property type="match status" value="1"/>
</dbReference>
<dbReference type="SMART" id="SM00181">
    <property type="entry name" value="EGF"/>
    <property type="match status" value="2"/>
</dbReference>
<keyword evidence="3" id="KW-0812">Transmembrane</keyword>
<keyword evidence="3" id="KW-1133">Transmembrane helix</keyword>
<feature type="disulfide bond" evidence="1">
    <location>
        <begin position="90"/>
        <end position="99"/>
    </location>
</feature>
<name>A0A7S2XLA1_9STRA</name>
<evidence type="ECO:0000256" key="3">
    <source>
        <dbReference type="SAM" id="Phobius"/>
    </source>
</evidence>
<comment type="caution">
    <text evidence="1">Lacks conserved residue(s) required for the propagation of feature annotation.</text>
</comment>
<dbReference type="InterPro" id="IPR000742">
    <property type="entry name" value="EGF"/>
</dbReference>
<feature type="domain" description="EGF-like" evidence="4">
    <location>
        <begin position="5"/>
        <end position="50"/>
    </location>
</feature>
<keyword evidence="3" id="KW-0472">Membrane</keyword>
<evidence type="ECO:0000259" key="4">
    <source>
        <dbReference type="PROSITE" id="PS50026"/>
    </source>
</evidence>
<keyword evidence="1" id="KW-1015">Disulfide bond</keyword>
<evidence type="ECO:0000256" key="1">
    <source>
        <dbReference type="PROSITE-ProRule" id="PRU00076"/>
    </source>
</evidence>
<dbReference type="Gene3D" id="2.10.25.10">
    <property type="entry name" value="Laminin"/>
    <property type="match status" value="1"/>
</dbReference>
<dbReference type="PROSITE" id="PS50026">
    <property type="entry name" value="EGF_3"/>
    <property type="match status" value="2"/>
</dbReference>
<gene>
    <name evidence="5" type="ORF">ASEP1449_LOCUS5873</name>
</gene>
<dbReference type="PROSITE" id="PS01186">
    <property type="entry name" value="EGF_2"/>
    <property type="match status" value="1"/>
</dbReference>
<feature type="region of interest" description="Disordered" evidence="2">
    <location>
        <begin position="161"/>
        <end position="223"/>
    </location>
</feature>
<dbReference type="CDD" id="cd00054">
    <property type="entry name" value="EGF_CA"/>
    <property type="match status" value="1"/>
</dbReference>
<dbReference type="AlphaFoldDB" id="A0A7S2XLA1"/>
<sequence>MSSVSFEECPDGHRCENDSICVEREYDQGSYYCDCDEAGDGSRYVGLYCEHKATNFCTFREAVSESSFCTNNGDCIAEVSAEKADLICDCKPGYEGKHCQFVTGSQPDDWPNTNAATSPVKSTSSSGMGAGGKAALSLFFISIIFGGLFYIFRGRRSKKSSDASESIDEAKSSSYAEKEMSPEHALEPDGEILQAAVNSSSMEDPATTEFVEEDPADNDIELV</sequence>
<evidence type="ECO:0000313" key="5">
    <source>
        <dbReference type="EMBL" id="CAD9814048.1"/>
    </source>
</evidence>